<dbReference type="Gene3D" id="1.10.418.10">
    <property type="entry name" value="Calponin-like domain"/>
    <property type="match status" value="1"/>
</dbReference>
<keyword evidence="4" id="KW-0282">Flagellum</keyword>
<dbReference type="Pfam" id="PF00406">
    <property type="entry name" value="ADK"/>
    <property type="match status" value="1"/>
</dbReference>
<keyword evidence="3" id="KW-1185">Reference proteome</keyword>
<dbReference type="SUPFAM" id="SSF53098">
    <property type="entry name" value="Ribonuclease H-like"/>
    <property type="match status" value="1"/>
</dbReference>
<feature type="region of interest" description="Disordered" evidence="1">
    <location>
        <begin position="653"/>
        <end position="672"/>
    </location>
</feature>
<dbReference type="Pfam" id="PF25431">
    <property type="entry name" value="zf-C17orf113"/>
    <property type="match status" value="1"/>
</dbReference>
<dbReference type="InterPro" id="IPR036872">
    <property type="entry name" value="CH_dom_sf"/>
</dbReference>
<dbReference type="InterPro" id="IPR012337">
    <property type="entry name" value="RNaseH-like_sf"/>
</dbReference>
<dbReference type="InterPro" id="IPR001715">
    <property type="entry name" value="CH_dom"/>
</dbReference>
<reference evidence="4" key="1">
    <citation type="submission" date="2025-08" db="UniProtKB">
        <authorList>
            <consortium name="RefSeq"/>
        </authorList>
    </citation>
    <scope>IDENTIFICATION</scope>
    <source>
        <tissue evidence="4">Blood</tissue>
    </source>
</reference>
<dbReference type="Pfam" id="PF24082">
    <property type="entry name" value="SPEF2_C"/>
    <property type="match status" value="1"/>
</dbReference>
<dbReference type="InterPro" id="IPR052634">
    <property type="entry name" value="Sperm_flagellar-bone_growth"/>
</dbReference>
<dbReference type="InterPro" id="IPR010441">
    <property type="entry name" value="CH_2"/>
</dbReference>
<dbReference type="InterPro" id="IPR027417">
    <property type="entry name" value="P-loop_NTPase"/>
</dbReference>
<feature type="compositionally biased region" description="Basic and acidic residues" evidence="1">
    <location>
        <begin position="892"/>
        <end position="903"/>
    </location>
</feature>
<dbReference type="InterPro" id="IPR054517">
    <property type="entry name" value="SPEF2_D5"/>
</dbReference>
<gene>
    <name evidence="4" type="primary">SPEF2</name>
</gene>
<dbReference type="RefSeq" id="XP_070443105.1">
    <property type="nucleotide sequence ID" value="XM_070587004.1"/>
</dbReference>
<dbReference type="Pfam" id="PF22946">
    <property type="entry name" value="SPEF2_D5"/>
    <property type="match status" value="1"/>
</dbReference>
<feature type="region of interest" description="Disordered" evidence="1">
    <location>
        <begin position="2431"/>
        <end position="2451"/>
    </location>
</feature>
<feature type="compositionally biased region" description="Low complexity" evidence="1">
    <location>
        <begin position="972"/>
        <end position="994"/>
    </location>
</feature>
<dbReference type="Gene3D" id="3.40.50.300">
    <property type="entry name" value="P-loop containing nucleotide triphosphate hydrolases"/>
    <property type="match status" value="1"/>
</dbReference>
<feature type="region of interest" description="Disordered" evidence="1">
    <location>
        <begin position="1274"/>
        <end position="1322"/>
    </location>
</feature>
<sequence>MSEILCQWLNQEVKVSQTVSPKSFAKAFSSGYLIGEVLHKFELQDDFSKFTESRVSSSKLNNFSRLEPTLHLLGVQFDQNVAHNIITEKPGAATKLLYQLYTVLQKKRKSGLTGLEMQTMQPLTNIRLQNMKSEAFRDRLRNLIPRQTDFNLMRVTHRFQEKYKHMKEDFVQMHFEKLENFQKLKEEQRCFNIEKQRLSRRRQNEIMAKIQAAIIQIPKPASNRTLKALEAQKMMKKKKEAEDVANEIKKFEALIKKDLQAKESASKTSLDTAGQTTADLLNTYSDDDYIKKIQKRLEEDAFAREQREKRRRRLLMDQLIAHEAQEEAYREEQLINRLMRQSQQERRIAVQLMHVRHEKEVLWQNRIFREKQYEERRLKDFQDALDREAALAKLAKIDFEEQALREKEVHEQIAVERAQARYQKHYSMCAEILDQILDLSTKVADYRMLTNNLIPHKLMRDWKELFFNGKPIYDQASIKHLSAKPSVEQLIELEKRDFLDSNDYDDYKNMVGEWALPEEMVDSLPPSNNCILGHVIRRLVEKSLPPQVESAEPELPSFAIKGCLLGKTFSGKTTAVKFLQKDFPIQILSIDTLVQEAIQAFHDNEKITEALPIQKEPEEKASLVLQEKAKESQDLQNVFSAAPFPLETLTETEDKTMLSAETNKTPKSEEVKSSDSFSELTVRAQLGAKSEQLLKKGKSISDMLLVSIMVNAINQIPLDQGWVLDGFPMTLNQAKLLEEALTGYDRNLIELEEKKKQISTLAVDPTASKEVPPPPSAFDFVMLLDISDNSSLDRMNDIMAEALSSETPREDINQRVAANQDMDEDQNLRDQIHHRIVGFLDNWPLLEQWYTEPENILIKINAEVDKESLCQKVKEMFMTEIMKKENKVKKKLEEKEAEKKEVSLTEPSSPAAPPPPPPEPEREKEIHPQQERSKTPAKGKPPSESPHGKQESSQEGKGKKGEASLKRKGSKGKSAGGKVPVKKSPAESTNTSPTPVGPPPPKPGSEEWVYVDEPIAEEIPSFLVPYWELIESSYIDSIKKVLRHLREDQHTVLAYLYDIRTGFQQFLRRPDHKQNFVSQWQTDFNSLPDDLWDDEETKAELHQRLNDLRDRLWDICDAQKEEAEQERLDIINESWLQDSMGITMNHFFSLMQAELNRFQDTKRLLQDYYRGMECKIPTDDNKKFTRVPLVQLCTKDVLECQLRIPLVPRISISLDLAMSKSKSRALLKDKIDYTLENVELNFEADEKLVIDTWQQASSAISHMVTAEIHQRLMEEEKENQSADAKDKSPQMSANKKVKNEPPKKKKEDKKAKGKSPPTAEASPVILTVEEMAEMEKRNKLRLKIKEEHLAALQFEEIATQFRLELIKTKALAFLEELVLKAVDVYKLMEKWLGERYLKEMASVEKLTEVARYHIETSTKIQNELYLNQEDFFINGDVKVFPDPPPPIRPPPVEKEENGTLTIEQLDNLREQFLEIAPKGRDPSDAVNRVTEKQKRPQKLDHYLPERNNQFLKIWLKKYPWLIYDEILNLMFCDLCRKHGVKSRGNQVSFFYGTDNFRTEFLHAHHLSEAHARASLMEATSGSPVNRATTELMVRTVSKVTLGRVENLFRSCHAIAKTGRPLKDFIWMCKLDDMKGVDIGPVFRTNKSARTFTYFIAEVERKNLRDKLVKSKFFSIISDGITNNSAKEAELVYVQFAHAGRVHCQVVGVQTVEKRDPLAIKNAIEKTLERNLQLRLSNQDWTKKLVGFGSGGAPGSERESNGVALILREIQPCVLTVYCFAHHLELSYKAVFQSIPLYNNVRDLLYSLYHFYHNSPPHKISLITAFKDLRLRPVMPSQVGGRRWLQGLQAALQNFLKGYPAIVQQLNSPMLQANERGSDTSHQKAKELLELLLQADIVKFIHFLVDVISVLSILSRVNQNRNSSIADIFATLQSTLEILRMYQTRPGPKERRVDSVTHFHGKCLRGKGNISDVRNTVLTHLIKRLRGCFRDAGQDVVKATMIGSFKLWPTKINQEFGEKEVSILIAHYEPVLEAANVKIDEVDTEWSMLKLEIYARFQNIRELTWDVVNSVYLPKYPNILTLVDLVLTLPASSAEAERGFSQMKRTKSQMHAKIKADSIIGNKAFADILLDLVTLNLGTNNIPSSWMHLTQAELQELTSLLVVNSEFVDWRKFLLVTSLPWPIPLEEELLKTLQRFKAVDDEQLGTVTFKQYMQAGLWFKGDEDVKIPENPLEPLPFNRQEHLIEFFFRLFADYEKNPPQLDYTQMLLYFACHPDAVEGVYRALSVAIGTHVFQPIETPNLITEKTSFLTDMSPIAESPEPEENVISEEREVKEEKGEEIPENANTEKISMETLLRVFRGGNEAQDPNRFSSQLKMENIYAENFIKVFQDLDAKNLEAIEVAVLLKHPFIQDLISSYSDYRIPDIKMILQRSEHVQGSDGERSPSRLTEEKK</sequence>
<evidence type="ECO:0000256" key="1">
    <source>
        <dbReference type="SAM" id="MobiDB-lite"/>
    </source>
</evidence>
<protein>
    <submittedName>
        <fullName evidence="4">Sperm flagellar protein 2 isoform X1</fullName>
    </submittedName>
</protein>
<dbReference type="InterPro" id="IPR056199">
    <property type="entry name" value="SPEF2_C"/>
</dbReference>
<feature type="compositionally biased region" description="Basic and acidic residues" evidence="1">
    <location>
        <begin position="919"/>
        <end position="934"/>
    </location>
</feature>
<evidence type="ECO:0000259" key="2">
    <source>
        <dbReference type="PROSITE" id="PS50021"/>
    </source>
</evidence>
<feature type="region of interest" description="Disordered" evidence="1">
    <location>
        <begin position="2313"/>
        <end position="2340"/>
    </location>
</feature>
<keyword evidence="4" id="KW-0966">Cell projection</keyword>
<evidence type="ECO:0000313" key="4">
    <source>
        <dbReference type="RefSeq" id="XP_070443105.1"/>
    </source>
</evidence>
<feature type="compositionally biased region" description="Basic and acidic residues" evidence="1">
    <location>
        <begin position="2326"/>
        <end position="2338"/>
    </location>
</feature>
<dbReference type="Proteomes" id="UP001652662">
    <property type="component" value="Chromosome 20"/>
</dbReference>
<dbReference type="InterPro" id="IPR057456">
    <property type="entry name" value="Znf_C17orf113"/>
</dbReference>
<keyword evidence="4" id="KW-0969">Cilium</keyword>
<name>A0ABM4LRM6_EQUPR</name>
<organism evidence="3 4">
    <name type="scientific">Equus przewalskii</name>
    <name type="common">Przewalski's horse</name>
    <name type="synonym">Equus caballus przewalskii</name>
    <dbReference type="NCBI Taxonomy" id="9798"/>
    <lineage>
        <taxon>Eukaryota</taxon>
        <taxon>Metazoa</taxon>
        <taxon>Chordata</taxon>
        <taxon>Craniata</taxon>
        <taxon>Vertebrata</taxon>
        <taxon>Euteleostomi</taxon>
        <taxon>Mammalia</taxon>
        <taxon>Eutheria</taxon>
        <taxon>Laurasiatheria</taxon>
        <taxon>Perissodactyla</taxon>
        <taxon>Equidae</taxon>
        <taxon>Equus</taxon>
    </lineage>
</organism>
<dbReference type="PANTHER" id="PTHR14919">
    <property type="entry name" value="KPL2-RELATED"/>
    <property type="match status" value="1"/>
</dbReference>
<dbReference type="SUPFAM" id="SSF52540">
    <property type="entry name" value="P-loop containing nucleoside triphosphate hydrolases"/>
    <property type="match status" value="1"/>
</dbReference>
<dbReference type="PANTHER" id="PTHR14919:SF0">
    <property type="entry name" value="SPERM FLAGELLAR PROTEIN 2"/>
    <property type="match status" value="1"/>
</dbReference>
<proteinExistence type="predicted"/>
<dbReference type="Pfam" id="PF06294">
    <property type="entry name" value="CH_2"/>
    <property type="match status" value="1"/>
</dbReference>
<feature type="compositionally biased region" description="Basic and acidic residues" evidence="1">
    <location>
        <begin position="946"/>
        <end position="965"/>
    </location>
</feature>
<dbReference type="PROSITE" id="PS50021">
    <property type="entry name" value="CH"/>
    <property type="match status" value="1"/>
</dbReference>
<dbReference type="GeneID" id="103545405"/>
<evidence type="ECO:0000313" key="3">
    <source>
        <dbReference type="Proteomes" id="UP001652662"/>
    </source>
</evidence>
<feature type="region of interest" description="Disordered" evidence="1">
    <location>
        <begin position="892"/>
        <end position="1006"/>
    </location>
</feature>
<feature type="compositionally biased region" description="Basic residues" evidence="1">
    <location>
        <begin position="1303"/>
        <end position="1313"/>
    </location>
</feature>
<feature type="compositionally biased region" description="Basic and acidic residues" evidence="1">
    <location>
        <begin position="1274"/>
        <end position="1288"/>
    </location>
</feature>
<feature type="domain" description="Calponin-homology (CH)" evidence="2">
    <location>
        <begin position="1"/>
        <end position="105"/>
    </location>
</feature>
<accession>A0ABM4LRM6</accession>